<dbReference type="Proteomes" id="UP000182569">
    <property type="component" value="Chromosome"/>
</dbReference>
<evidence type="ECO:0000313" key="11">
    <source>
        <dbReference type="Proteomes" id="UP000182569"/>
    </source>
</evidence>
<evidence type="ECO:0000313" key="10">
    <source>
        <dbReference type="EMBL" id="APC38639.1"/>
    </source>
</evidence>
<dbReference type="OrthoDB" id="9802676at2"/>
<dbReference type="PANTHER" id="PTHR11079:SF202">
    <property type="entry name" value="TRNA-SPECIFIC ADENOSINE DEAMINASE"/>
    <property type="match status" value="1"/>
</dbReference>
<accession>A0A1J0GBH1</accession>
<evidence type="ECO:0000256" key="3">
    <source>
        <dbReference type="ARBA" id="ARBA00022694"/>
    </source>
</evidence>
<protein>
    <recommendedName>
        <fullName evidence="8">tRNA-specific adenosine deaminase</fullName>
        <ecNumber evidence="8">3.5.4.33</ecNumber>
    </recommendedName>
</protein>
<evidence type="ECO:0000256" key="2">
    <source>
        <dbReference type="ARBA" id="ARBA00011738"/>
    </source>
</evidence>
<dbReference type="RefSeq" id="WP_071610935.1">
    <property type="nucleotide sequence ID" value="NZ_CP015756.1"/>
</dbReference>
<feature type="domain" description="CMP/dCMP-type deaminase" evidence="9">
    <location>
        <begin position="1"/>
        <end position="111"/>
    </location>
</feature>
<feature type="binding site" evidence="8">
    <location>
        <position position="51"/>
    </location>
    <ligand>
        <name>Zn(2+)</name>
        <dbReference type="ChEBI" id="CHEBI:29105"/>
        <note>catalytic</note>
    </ligand>
</feature>
<dbReference type="HAMAP" id="MF_00972">
    <property type="entry name" value="tRNA_aden_deaminase"/>
    <property type="match status" value="1"/>
</dbReference>
<organism evidence="10 11">
    <name type="scientific">Clostridium estertheticum subsp. estertheticum</name>
    <dbReference type="NCBI Taxonomy" id="1552"/>
    <lineage>
        <taxon>Bacteria</taxon>
        <taxon>Bacillati</taxon>
        <taxon>Bacillota</taxon>
        <taxon>Clostridia</taxon>
        <taxon>Eubacteriales</taxon>
        <taxon>Clostridiaceae</taxon>
        <taxon>Clostridium</taxon>
    </lineage>
</organism>
<feature type="active site" description="Proton donor" evidence="8">
    <location>
        <position position="53"/>
    </location>
</feature>
<dbReference type="EC" id="3.5.4.33" evidence="8"/>
<dbReference type="CDD" id="cd01285">
    <property type="entry name" value="nucleoside_deaminase"/>
    <property type="match status" value="1"/>
</dbReference>
<dbReference type="SUPFAM" id="SSF53927">
    <property type="entry name" value="Cytidine deaminase-like"/>
    <property type="match status" value="1"/>
</dbReference>
<comment type="function">
    <text evidence="8">Catalyzes the deamination of adenosine to inosine at the wobble position 34 of tRNA(Arg2).</text>
</comment>
<keyword evidence="6 8" id="KW-0862">Zinc</keyword>
<comment type="cofactor">
    <cofactor evidence="8">
        <name>Zn(2+)</name>
        <dbReference type="ChEBI" id="CHEBI:29105"/>
    </cofactor>
    <text evidence="8">Binds 1 zinc ion per subunit.</text>
</comment>
<dbReference type="InterPro" id="IPR002125">
    <property type="entry name" value="CMP_dCMP_dom"/>
</dbReference>
<dbReference type="InterPro" id="IPR016192">
    <property type="entry name" value="APOBEC/CMP_deaminase_Zn-bd"/>
</dbReference>
<keyword evidence="4 8" id="KW-0479">Metal-binding</keyword>
<dbReference type="AlphaFoldDB" id="A0A1J0GBH1"/>
<sequence>MKEYFIHEALKEAKRSLLLNEVPVGAVIVKDNKIIARAHNLRETMQDATAHAEVLAIKEACVILNSWRLTGCDMYVTLEPCPMCAGAILQSRISKLYIGIFDPSVGACGSVINVIQNDDLNHWTEINWLYNEECGNLLTDFFKDKR</sequence>
<feature type="binding site" evidence="8">
    <location>
        <position position="81"/>
    </location>
    <ligand>
        <name>Zn(2+)</name>
        <dbReference type="ChEBI" id="CHEBI:29105"/>
        <note>catalytic</note>
    </ligand>
</feature>
<dbReference type="InterPro" id="IPR028883">
    <property type="entry name" value="tRNA_aden_deaminase"/>
</dbReference>
<proteinExistence type="inferred from homology"/>
<feature type="binding site" evidence="8">
    <location>
        <position position="84"/>
    </location>
    <ligand>
        <name>Zn(2+)</name>
        <dbReference type="ChEBI" id="CHEBI:29105"/>
        <note>catalytic</note>
    </ligand>
</feature>
<evidence type="ECO:0000256" key="8">
    <source>
        <dbReference type="HAMAP-Rule" id="MF_00972"/>
    </source>
</evidence>
<gene>
    <name evidence="8" type="primary">tadA</name>
    <name evidence="10" type="ORF">A7L45_00200</name>
</gene>
<evidence type="ECO:0000256" key="4">
    <source>
        <dbReference type="ARBA" id="ARBA00022723"/>
    </source>
</evidence>
<dbReference type="PANTHER" id="PTHR11079">
    <property type="entry name" value="CYTOSINE DEAMINASE FAMILY MEMBER"/>
    <property type="match status" value="1"/>
</dbReference>
<comment type="subunit">
    <text evidence="2 8">Homodimer.</text>
</comment>
<dbReference type="PROSITE" id="PS00903">
    <property type="entry name" value="CYT_DCMP_DEAMINASES_1"/>
    <property type="match status" value="1"/>
</dbReference>
<evidence type="ECO:0000256" key="6">
    <source>
        <dbReference type="ARBA" id="ARBA00022833"/>
    </source>
</evidence>
<dbReference type="InterPro" id="IPR016193">
    <property type="entry name" value="Cytidine_deaminase-like"/>
</dbReference>
<evidence type="ECO:0000256" key="5">
    <source>
        <dbReference type="ARBA" id="ARBA00022801"/>
    </source>
</evidence>
<comment type="catalytic activity">
    <reaction evidence="7 8">
        <text>adenosine(34) in tRNA + H2O + H(+) = inosine(34) in tRNA + NH4(+)</text>
        <dbReference type="Rhea" id="RHEA:43168"/>
        <dbReference type="Rhea" id="RHEA-COMP:10373"/>
        <dbReference type="Rhea" id="RHEA-COMP:10374"/>
        <dbReference type="ChEBI" id="CHEBI:15377"/>
        <dbReference type="ChEBI" id="CHEBI:15378"/>
        <dbReference type="ChEBI" id="CHEBI:28938"/>
        <dbReference type="ChEBI" id="CHEBI:74411"/>
        <dbReference type="ChEBI" id="CHEBI:82852"/>
        <dbReference type="EC" id="3.5.4.33"/>
    </reaction>
</comment>
<keyword evidence="11" id="KW-1185">Reference proteome</keyword>
<evidence type="ECO:0000256" key="1">
    <source>
        <dbReference type="ARBA" id="ARBA00010669"/>
    </source>
</evidence>
<dbReference type="Gene3D" id="3.40.140.10">
    <property type="entry name" value="Cytidine Deaminase, domain 2"/>
    <property type="match status" value="1"/>
</dbReference>
<reference evidence="11" key="1">
    <citation type="journal article" date="2016" name="Front. Microbiol.">
        <title>Complete Genome Sequence of Clostridium estertheticum DSM 8809, a Microbe Identified in Spoiled Vacuum Packed Beef.</title>
        <authorList>
            <person name="Yu Z."/>
            <person name="Gunn L."/>
            <person name="Brennan E."/>
            <person name="Reid R."/>
            <person name="Wall P.G."/>
            <person name="Gaora O.P."/>
            <person name="Hurley D."/>
            <person name="Bolton D."/>
            <person name="Fanning S."/>
        </authorList>
    </citation>
    <scope>NUCLEOTIDE SEQUENCE [LARGE SCALE GENOMIC DNA]</scope>
    <source>
        <strain evidence="11">DSM 8809</strain>
    </source>
</reference>
<dbReference type="Pfam" id="PF00383">
    <property type="entry name" value="dCMP_cyt_deam_1"/>
    <property type="match status" value="1"/>
</dbReference>
<comment type="similarity">
    <text evidence="1">Belongs to the cytidine and deoxycytidylate deaminase family. ADAT2 subfamily.</text>
</comment>
<evidence type="ECO:0000259" key="9">
    <source>
        <dbReference type="PROSITE" id="PS51747"/>
    </source>
</evidence>
<dbReference type="GO" id="GO:0008270">
    <property type="term" value="F:zinc ion binding"/>
    <property type="evidence" value="ECO:0007669"/>
    <property type="project" value="UniProtKB-UniRule"/>
</dbReference>
<dbReference type="GO" id="GO:0052717">
    <property type="term" value="F:tRNA-specific adenosine-34 deaminase activity"/>
    <property type="evidence" value="ECO:0007669"/>
    <property type="project" value="UniProtKB-UniRule"/>
</dbReference>
<evidence type="ECO:0000256" key="7">
    <source>
        <dbReference type="ARBA" id="ARBA00048045"/>
    </source>
</evidence>
<name>A0A1J0GBH1_9CLOT</name>
<keyword evidence="5 8" id="KW-0378">Hydrolase</keyword>
<dbReference type="GO" id="GO:0002100">
    <property type="term" value="P:tRNA wobble adenosine to inosine editing"/>
    <property type="evidence" value="ECO:0007669"/>
    <property type="project" value="UniProtKB-UniRule"/>
</dbReference>
<keyword evidence="3 8" id="KW-0819">tRNA processing</keyword>
<dbReference type="STRING" id="1552.A7L45_00200"/>
<dbReference type="EMBL" id="CP015756">
    <property type="protein sequence ID" value="APC38639.1"/>
    <property type="molecule type" value="Genomic_DNA"/>
</dbReference>
<dbReference type="PROSITE" id="PS51747">
    <property type="entry name" value="CYT_DCMP_DEAMINASES_2"/>
    <property type="match status" value="1"/>
</dbReference>
<dbReference type="KEGG" id="ceu:A7L45_00200"/>